<name>A0AAD6E4R4_9EURO</name>
<dbReference type="InterPro" id="IPR002403">
    <property type="entry name" value="Cyt_P450_E_grp-IV"/>
</dbReference>
<dbReference type="InterPro" id="IPR036396">
    <property type="entry name" value="Cyt_P450_sf"/>
</dbReference>
<protein>
    <recommendedName>
        <fullName evidence="11">Cytochrome P450</fullName>
    </recommendedName>
</protein>
<evidence type="ECO:0000256" key="5">
    <source>
        <dbReference type="ARBA" id="ARBA00023002"/>
    </source>
</evidence>
<dbReference type="GO" id="GO:0005506">
    <property type="term" value="F:iron ion binding"/>
    <property type="evidence" value="ECO:0007669"/>
    <property type="project" value="InterPro"/>
</dbReference>
<evidence type="ECO:0000256" key="4">
    <source>
        <dbReference type="ARBA" id="ARBA00022723"/>
    </source>
</evidence>
<dbReference type="SUPFAM" id="SSF48264">
    <property type="entry name" value="Cytochrome P450"/>
    <property type="match status" value="1"/>
</dbReference>
<dbReference type="Proteomes" id="UP001216150">
    <property type="component" value="Unassembled WGS sequence"/>
</dbReference>
<organism evidence="9 10">
    <name type="scientific">Penicillium hetheringtonii</name>
    <dbReference type="NCBI Taxonomy" id="911720"/>
    <lineage>
        <taxon>Eukaryota</taxon>
        <taxon>Fungi</taxon>
        <taxon>Dikarya</taxon>
        <taxon>Ascomycota</taxon>
        <taxon>Pezizomycotina</taxon>
        <taxon>Eurotiomycetes</taxon>
        <taxon>Eurotiomycetidae</taxon>
        <taxon>Eurotiales</taxon>
        <taxon>Aspergillaceae</taxon>
        <taxon>Penicillium</taxon>
    </lineage>
</organism>
<evidence type="ECO:0000313" key="10">
    <source>
        <dbReference type="Proteomes" id="UP001216150"/>
    </source>
</evidence>
<comment type="similarity">
    <text evidence="2">Belongs to the cytochrome P450 family.</text>
</comment>
<dbReference type="GO" id="GO:0020037">
    <property type="term" value="F:heme binding"/>
    <property type="evidence" value="ECO:0007669"/>
    <property type="project" value="InterPro"/>
</dbReference>
<keyword evidence="3 8" id="KW-0349">Heme</keyword>
<dbReference type="CDD" id="cd11041">
    <property type="entry name" value="CYP503A1-like"/>
    <property type="match status" value="1"/>
</dbReference>
<dbReference type="GO" id="GO:0016705">
    <property type="term" value="F:oxidoreductase activity, acting on paired donors, with incorporation or reduction of molecular oxygen"/>
    <property type="evidence" value="ECO:0007669"/>
    <property type="project" value="InterPro"/>
</dbReference>
<keyword evidence="7" id="KW-0503">Monooxygenase</keyword>
<reference evidence="9 10" key="1">
    <citation type="journal article" date="2023" name="IMA Fungus">
        <title>Comparative genomic study of the Penicillium genus elucidates a diverse pangenome and 15 lateral gene transfer events.</title>
        <authorList>
            <person name="Petersen C."/>
            <person name="Sorensen T."/>
            <person name="Nielsen M.R."/>
            <person name="Sondergaard T.E."/>
            <person name="Sorensen J.L."/>
            <person name="Fitzpatrick D.A."/>
            <person name="Frisvad J.C."/>
            <person name="Nielsen K.L."/>
        </authorList>
    </citation>
    <scope>NUCLEOTIDE SEQUENCE [LARGE SCALE GENOMIC DNA]</scope>
    <source>
        <strain evidence="9 10">IBT 29057</strain>
    </source>
</reference>
<dbReference type="PANTHER" id="PTHR46206:SF2">
    <property type="entry name" value="CYTOCHROME P450 MONOOXYGENASE AUSG-RELATED"/>
    <property type="match status" value="1"/>
</dbReference>
<dbReference type="EMBL" id="JAQJAC010000001">
    <property type="protein sequence ID" value="KAJ5600459.1"/>
    <property type="molecule type" value="Genomic_DNA"/>
</dbReference>
<gene>
    <name evidence="9" type="ORF">N7450_001526</name>
</gene>
<evidence type="ECO:0000313" key="9">
    <source>
        <dbReference type="EMBL" id="KAJ5600459.1"/>
    </source>
</evidence>
<keyword evidence="5" id="KW-0560">Oxidoreductase</keyword>
<evidence type="ECO:0000256" key="1">
    <source>
        <dbReference type="ARBA" id="ARBA00001971"/>
    </source>
</evidence>
<dbReference type="Gene3D" id="1.10.630.10">
    <property type="entry name" value="Cytochrome P450"/>
    <property type="match status" value="1"/>
</dbReference>
<evidence type="ECO:0000256" key="3">
    <source>
        <dbReference type="ARBA" id="ARBA00022617"/>
    </source>
</evidence>
<evidence type="ECO:0000256" key="8">
    <source>
        <dbReference type="PIRSR" id="PIRSR602403-1"/>
    </source>
</evidence>
<dbReference type="Pfam" id="PF00067">
    <property type="entry name" value="p450"/>
    <property type="match status" value="1"/>
</dbReference>
<evidence type="ECO:0008006" key="11">
    <source>
        <dbReference type="Google" id="ProtNLM"/>
    </source>
</evidence>
<keyword evidence="10" id="KW-1185">Reference proteome</keyword>
<feature type="binding site" description="axial binding residue" evidence="8">
    <location>
        <position position="482"/>
    </location>
    <ligand>
        <name>heme</name>
        <dbReference type="ChEBI" id="CHEBI:30413"/>
    </ligand>
    <ligandPart>
        <name>Fe</name>
        <dbReference type="ChEBI" id="CHEBI:18248"/>
    </ligandPart>
</feature>
<sequence>MEFIQHVSTVQLEFNEKWNPFLVNSTTSNVSFDDLSNPRYSILGFAIFVLFLIWHNSPKLQNPSGLPVVGRKWYELGYRNARDRFLTGAPHVIKDSIKKHGDAFYLYTDSKFNLILNYKYADAIRNDNRLSFMKAIQHASYMVFLKFRTSSGIHGFEPHMQACSDRRFVREVVIQVLTRSLSTFTEPINSECDYALRQNWTDKTETHEVMLKETMWKIVGQILSRIYFNEEEIYRNPEWIRLSADYIKMSTVAAHELRSWPKSVRKIAAKFNPRCKLIQNRLESLRELTKPLVTKLNSQKPAENPASPVEWLNKAFHDESPDLVSMIIAICFVSYDAGTEALTEILTDISGKDQLIRDLRSEIIEVIGKEGFSRTALQNLHLMDSVMKESQRLHPESYVPVQRLAMEDVTLPDGIVIPKDTVVMISGVHMMMDSSVWPDGQKFDGYRFYNLRQKANKASQSSFNYVSTSPEHMGFGHGNQACSGRFFAGYLIKIVLCHILMKYDFSVKVPAEGAQLDRAYTVVAHPELRINLTRRTPEIPLEVAGSKA</sequence>
<evidence type="ECO:0000256" key="7">
    <source>
        <dbReference type="ARBA" id="ARBA00023033"/>
    </source>
</evidence>
<dbReference type="PRINTS" id="PR00465">
    <property type="entry name" value="EP450IV"/>
</dbReference>
<keyword evidence="4 8" id="KW-0479">Metal-binding</keyword>
<evidence type="ECO:0000256" key="6">
    <source>
        <dbReference type="ARBA" id="ARBA00023004"/>
    </source>
</evidence>
<comment type="caution">
    <text evidence="9">The sequence shown here is derived from an EMBL/GenBank/DDBJ whole genome shotgun (WGS) entry which is preliminary data.</text>
</comment>
<keyword evidence="6 8" id="KW-0408">Iron</keyword>
<dbReference type="PANTHER" id="PTHR46206">
    <property type="entry name" value="CYTOCHROME P450"/>
    <property type="match status" value="1"/>
</dbReference>
<proteinExistence type="inferred from homology"/>
<dbReference type="AlphaFoldDB" id="A0AAD6E4R4"/>
<accession>A0AAD6E4R4</accession>
<dbReference type="GO" id="GO:0004497">
    <property type="term" value="F:monooxygenase activity"/>
    <property type="evidence" value="ECO:0007669"/>
    <property type="project" value="UniProtKB-KW"/>
</dbReference>
<dbReference type="GO" id="GO:0043386">
    <property type="term" value="P:mycotoxin biosynthetic process"/>
    <property type="evidence" value="ECO:0007669"/>
    <property type="project" value="UniProtKB-ARBA"/>
</dbReference>
<dbReference type="InterPro" id="IPR001128">
    <property type="entry name" value="Cyt_P450"/>
</dbReference>
<evidence type="ECO:0000256" key="2">
    <source>
        <dbReference type="ARBA" id="ARBA00010617"/>
    </source>
</evidence>
<comment type="cofactor">
    <cofactor evidence="1 8">
        <name>heme</name>
        <dbReference type="ChEBI" id="CHEBI:30413"/>
    </cofactor>
</comment>